<comment type="similarity">
    <text evidence="2">Belongs to the RmuC family.</text>
</comment>
<proteinExistence type="inferred from homology"/>
<protein>
    <recommendedName>
        <fullName evidence="3">DNA recombination protein RmuC homolog</fullName>
    </recommendedName>
</protein>
<gene>
    <name evidence="6" type="primary">rmuC</name>
    <name evidence="6" type="ORF">GCM10009093_01540</name>
</gene>
<dbReference type="Proteomes" id="UP001500791">
    <property type="component" value="Unassembled WGS sequence"/>
</dbReference>
<dbReference type="RefSeq" id="WP_167178373.1">
    <property type="nucleotide sequence ID" value="NZ_BAAAEJ010000002.1"/>
</dbReference>
<keyword evidence="7" id="KW-1185">Reference proteome</keyword>
<organism evidence="6 7">
    <name type="scientific">Brevundimonas terrae</name>
    <dbReference type="NCBI Taxonomy" id="363631"/>
    <lineage>
        <taxon>Bacteria</taxon>
        <taxon>Pseudomonadati</taxon>
        <taxon>Pseudomonadota</taxon>
        <taxon>Alphaproteobacteria</taxon>
        <taxon>Caulobacterales</taxon>
        <taxon>Caulobacteraceae</taxon>
        <taxon>Brevundimonas</taxon>
    </lineage>
</organism>
<evidence type="ECO:0000256" key="5">
    <source>
        <dbReference type="ARBA" id="ARBA00023172"/>
    </source>
</evidence>
<comment type="caution">
    <text evidence="6">The sequence shown here is derived from an EMBL/GenBank/DDBJ whole genome shotgun (WGS) entry which is preliminary data.</text>
</comment>
<comment type="function">
    <text evidence="1">Involved in DNA recombination.</text>
</comment>
<reference evidence="7" key="1">
    <citation type="journal article" date="2019" name="Int. J. Syst. Evol. Microbiol.">
        <title>The Global Catalogue of Microorganisms (GCM) 10K type strain sequencing project: providing services to taxonomists for standard genome sequencing and annotation.</title>
        <authorList>
            <consortium name="The Broad Institute Genomics Platform"/>
            <consortium name="The Broad Institute Genome Sequencing Center for Infectious Disease"/>
            <person name="Wu L."/>
            <person name="Ma J."/>
        </authorList>
    </citation>
    <scope>NUCLEOTIDE SEQUENCE [LARGE SCALE GENOMIC DNA]</scope>
    <source>
        <strain evidence="7">JCM 13476</strain>
    </source>
</reference>
<accession>A0ABP3HSG4</accession>
<dbReference type="EMBL" id="BAAAEJ010000002">
    <property type="protein sequence ID" value="GAA0378127.1"/>
    <property type="molecule type" value="Genomic_DNA"/>
</dbReference>
<evidence type="ECO:0000256" key="3">
    <source>
        <dbReference type="ARBA" id="ARBA00021840"/>
    </source>
</evidence>
<dbReference type="SUPFAM" id="SSF58113">
    <property type="entry name" value="Apolipoprotein A-I"/>
    <property type="match status" value="1"/>
</dbReference>
<name>A0ABP3HSG4_9CAUL</name>
<evidence type="ECO:0000256" key="2">
    <source>
        <dbReference type="ARBA" id="ARBA00009840"/>
    </source>
</evidence>
<evidence type="ECO:0000256" key="4">
    <source>
        <dbReference type="ARBA" id="ARBA00023054"/>
    </source>
</evidence>
<evidence type="ECO:0000313" key="6">
    <source>
        <dbReference type="EMBL" id="GAA0378127.1"/>
    </source>
</evidence>
<keyword evidence="4" id="KW-0175">Coiled coil</keyword>
<dbReference type="Pfam" id="PF02646">
    <property type="entry name" value="RmuC"/>
    <property type="match status" value="1"/>
</dbReference>
<dbReference type="PANTHER" id="PTHR30563:SF0">
    <property type="entry name" value="DNA RECOMBINATION PROTEIN RMUC"/>
    <property type="match status" value="1"/>
</dbReference>
<keyword evidence="5" id="KW-0233">DNA recombination</keyword>
<evidence type="ECO:0000256" key="1">
    <source>
        <dbReference type="ARBA" id="ARBA00003416"/>
    </source>
</evidence>
<dbReference type="InterPro" id="IPR003798">
    <property type="entry name" value="DNA_recombination_RmuC"/>
</dbReference>
<evidence type="ECO:0000313" key="7">
    <source>
        <dbReference type="Proteomes" id="UP001500791"/>
    </source>
</evidence>
<dbReference type="PANTHER" id="PTHR30563">
    <property type="entry name" value="DNA RECOMBINATION PROTEIN RMUC"/>
    <property type="match status" value="1"/>
</dbReference>
<sequence length="470" mass="51556">MVEILLFVAVALGAVSAVLGFLAFSAAKRAESAAGSDDLGDLVEAAIRREIALMRQEADAKASTQRQELNQSLSANAGAVNLQLSSLTTSLDTRLTGFAELQQKIGTDLTDGQHKRLTETNQGLAKLIETLQLQQKEGREAMATELEKVRATVGENLETLRKHNEEKLEQMRATVDEKLQSTLNERLGESFKQVSDRLEAVHKGLGEMQTLASGVGDLKRVLTNVKTRGGWGEMQLGAILEDILAPEQYAENVQIDPTSSQRVEFALIMPGKGEGDQVLLPIDAKFPHEDYDRLLTAQEAGDVTLMEQAGKQLERAVRAQAKIISDSYIRAPYSTEVAIMYLPTEGLYAEVARRPGLIRDIQNKHRVMVAGPSNLAAFLNSFQMGFRALAIQKHSGEVWKVLAAAKQEFGKYAGHWEKLGEQLDRARNTVTQAGTRTRQLERSLSKVGTLEGHIEAPVMEVPTLPYAAED</sequence>